<gene>
    <name evidence="1" type="ORF">GWK47_039968</name>
</gene>
<organism evidence="1 2">
    <name type="scientific">Chionoecetes opilio</name>
    <name type="common">Atlantic snow crab</name>
    <name type="synonym">Cancer opilio</name>
    <dbReference type="NCBI Taxonomy" id="41210"/>
    <lineage>
        <taxon>Eukaryota</taxon>
        <taxon>Metazoa</taxon>
        <taxon>Ecdysozoa</taxon>
        <taxon>Arthropoda</taxon>
        <taxon>Crustacea</taxon>
        <taxon>Multicrustacea</taxon>
        <taxon>Malacostraca</taxon>
        <taxon>Eumalacostraca</taxon>
        <taxon>Eucarida</taxon>
        <taxon>Decapoda</taxon>
        <taxon>Pleocyemata</taxon>
        <taxon>Brachyura</taxon>
        <taxon>Eubrachyura</taxon>
        <taxon>Majoidea</taxon>
        <taxon>Majidae</taxon>
        <taxon>Chionoecetes</taxon>
    </lineage>
</organism>
<dbReference type="SUPFAM" id="SSF46966">
    <property type="entry name" value="Spectrin repeat"/>
    <property type="match status" value="1"/>
</dbReference>
<evidence type="ECO:0000313" key="1">
    <source>
        <dbReference type="EMBL" id="KAG0724752.1"/>
    </source>
</evidence>
<dbReference type="GO" id="GO:0042060">
    <property type="term" value="P:wound healing"/>
    <property type="evidence" value="ECO:0007669"/>
    <property type="project" value="TreeGrafter"/>
</dbReference>
<dbReference type="GO" id="GO:0005198">
    <property type="term" value="F:structural molecule activity"/>
    <property type="evidence" value="ECO:0007669"/>
    <property type="project" value="TreeGrafter"/>
</dbReference>
<name>A0A8J4YCF9_CHIOP</name>
<dbReference type="OrthoDB" id="6343412at2759"/>
<keyword evidence="2" id="KW-1185">Reference proteome</keyword>
<dbReference type="PANTHER" id="PTHR23169:SF23">
    <property type="entry name" value="SHORT STOP, ISOFORM H"/>
    <property type="match status" value="1"/>
</dbReference>
<protein>
    <submittedName>
        <fullName evidence="1">Uncharacterized protein</fullName>
    </submittedName>
</protein>
<dbReference type="GO" id="GO:0005737">
    <property type="term" value="C:cytoplasm"/>
    <property type="evidence" value="ECO:0007669"/>
    <property type="project" value="TreeGrafter"/>
</dbReference>
<dbReference type="GO" id="GO:0031122">
    <property type="term" value="P:cytoplasmic microtubule organization"/>
    <property type="evidence" value="ECO:0007669"/>
    <property type="project" value="TreeGrafter"/>
</dbReference>
<accession>A0A8J4YCF9</accession>
<proteinExistence type="predicted"/>
<dbReference type="GO" id="GO:0045104">
    <property type="term" value="P:intermediate filament cytoskeleton organization"/>
    <property type="evidence" value="ECO:0007669"/>
    <property type="project" value="InterPro"/>
</dbReference>
<reference evidence="1" key="1">
    <citation type="submission" date="2020-07" db="EMBL/GenBank/DDBJ databases">
        <title>The High-quality genome of the commercially important snow crab, Chionoecetes opilio.</title>
        <authorList>
            <person name="Jeong J.-H."/>
            <person name="Ryu S."/>
        </authorList>
    </citation>
    <scope>NUCLEOTIDE SEQUENCE</scope>
    <source>
        <strain evidence="1">MADBK_172401_WGS</strain>
        <tissue evidence="1">Digestive gland</tissue>
    </source>
</reference>
<dbReference type="GO" id="GO:0016020">
    <property type="term" value="C:membrane"/>
    <property type="evidence" value="ECO:0007669"/>
    <property type="project" value="TreeGrafter"/>
</dbReference>
<dbReference type="GO" id="GO:0030056">
    <property type="term" value="C:hemidesmosome"/>
    <property type="evidence" value="ECO:0007669"/>
    <property type="project" value="TreeGrafter"/>
</dbReference>
<dbReference type="InterPro" id="IPR018159">
    <property type="entry name" value="Spectrin/alpha-actinin"/>
</dbReference>
<dbReference type="AlphaFoldDB" id="A0A8J4YCF9"/>
<dbReference type="GO" id="GO:0005882">
    <property type="term" value="C:intermediate filament"/>
    <property type="evidence" value="ECO:0007669"/>
    <property type="project" value="TreeGrafter"/>
</dbReference>
<dbReference type="SMART" id="SM00150">
    <property type="entry name" value="SPEC"/>
    <property type="match status" value="1"/>
</dbReference>
<dbReference type="Gene3D" id="1.20.58.60">
    <property type="match status" value="1"/>
</dbReference>
<dbReference type="PANTHER" id="PTHR23169">
    <property type="entry name" value="ENVOPLAKIN"/>
    <property type="match status" value="1"/>
</dbReference>
<evidence type="ECO:0000313" key="2">
    <source>
        <dbReference type="Proteomes" id="UP000770661"/>
    </source>
</evidence>
<sequence>MKCVEMVVTGIEEGTQVVSEIELKLAEHLDLPEDLDDLEREHQELLHIQQTIHDHQALIDRLLEECRNVRTLVVKSRPSQKIHPDVDKLEDDVRKLRIRWENMCSQIIERLRSCEAAGELLTKYRNGHDVEKRRSTTWRTACASRRSKTSIYDLRLSQYKASLEEVHPSLDASLSKRPRIQSGGDNVIQQLDKLNTQYQFVADETYDRIAKIYNRFQHEKNFNKMAEVHQSRGNKSGLALFRFAHVL</sequence>
<dbReference type="InterPro" id="IPR043197">
    <property type="entry name" value="Plakin"/>
</dbReference>
<dbReference type="EMBL" id="JACEEZ010006466">
    <property type="protein sequence ID" value="KAG0724752.1"/>
    <property type="molecule type" value="Genomic_DNA"/>
</dbReference>
<dbReference type="Proteomes" id="UP000770661">
    <property type="component" value="Unassembled WGS sequence"/>
</dbReference>
<comment type="caution">
    <text evidence="1">The sequence shown here is derived from an EMBL/GenBank/DDBJ whole genome shotgun (WGS) entry which is preliminary data.</text>
</comment>